<proteinExistence type="inferred from homology"/>
<keyword evidence="6" id="KW-0808">Transferase</keyword>
<evidence type="ECO:0000256" key="15">
    <source>
        <dbReference type="ARBA" id="ARBA00024015"/>
    </source>
</evidence>
<evidence type="ECO:0000256" key="17">
    <source>
        <dbReference type="ARBA" id="ARBA00048889"/>
    </source>
</evidence>
<keyword evidence="12" id="KW-0809">Transit peptide</keyword>
<evidence type="ECO:0000256" key="2">
    <source>
        <dbReference type="ARBA" id="ARBA00004229"/>
    </source>
</evidence>
<evidence type="ECO:0000256" key="8">
    <source>
        <dbReference type="ARBA" id="ARBA00022723"/>
    </source>
</evidence>
<keyword evidence="13" id="KW-1133">Transmembrane helix</keyword>
<dbReference type="Pfam" id="PF01753">
    <property type="entry name" value="zf-MYND"/>
    <property type="match status" value="1"/>
</dbReference>
<evidence type="ECO:0000256" key="9">
    <source>
        <dbReference type="ARBA" id="ARBA00022771"/>
    </source>
</evidence>
<dbReference type="Gene3D" id="6.10.140.2220">
    <property type="match status" value="1"/>
</dbReference>
<keyword evidence="11" id="KW-0862">Zinc</keyword>
<comment type="pathway">
    <text evidence="15">Cofactor biosynthesis; tocopherol biosynthesis.</text>
</comment>
<name>A0AAD7G174_9AGAR</name>
<protein>
    <recommendedName>
        <fullName evidence="16">phytol kinase</fullName>
        <ecNumber evidence="16">2.7.1.182</ecNumber>
    </recommendedName>
</protein>
<evidence type="ECO:0000256" key="7">
    <source>
        <dbReference type="ARBA" id="ARBA00022692"/>
    </source>
</evidence>
<evidence type="ECO:0000256" key="4">
    <source>
        <dbReference type="ARBA" id="ARBA00022528"/>
    </source>
</evidence>
<dbReference type="GO" id="GO:0016020">
    <property type="term" value="C:membrane"/>
    <property type="evidence" value="ECO:0007669"/>
    <property type="project" value="UniProtKB-SubCell"/>
</dbReference>
<keyword evidence="5" id="KW-0934">Plastid</keyword>
<dbReference type="GO" id="GO:0008270">
    <property type="term" value="F:zinc ion binding"/>
    <property type="evidence" value="ECO:0007669"/>
    <property type="project" value="UniProtKB-KW"/>
</dbReference>
<dbReference type="InterPro" id="IPR002893">
    <property type="entry name" value="Znf_MYND"/>
</dbReference>
<dbReference type="Proteomes" id="UP001221142">
    <property type="component" value="Unassembled WGS sequence"/>
</dbReference>
<dbReference type="GO" id="GO:0010276">
    <property type="term" value="F:phytol kinase activity"/>
    <property type="evidence" value="ECO:0007669"/>
    <property type="project" value="UniProtKB-EC"/>
</dbReference>
<dbReference type="InterPro" id="IPR039606">
    <property type="entry name" value="Phytol/farnesol_kinase"/>
</dbReference>
<evidence type="ECO:0000256" key="10">
    <source>
        <dbReference type="ARBA" id="ARBA00022777"/>
    </source>
</evidence>
<evidence type="ECO:0000256" key="5">
    <source>
        <dbReference type="ARBA" id="ARBA00022640"/>
    </source>
</evidence>
<comment type="subcellular location">
    <subcellularLocation>
        <location evidence="1">Membrane</location>
        <topology evidence="1">Multi-pass membrane protein</topology>
    </subcellularLocation>
    <subcellularLocation>
        <location evidence="2">Plastid</location>
        <location evidence="2">Chloroplast</location>
    </subcellularLocation>
</comment>
<keyword evidence="7" id="KW-0812">Transmembrane</keyword>
<keyword evidence="14" id="KW-0472">Membrane</keyword>
<feature type="domain" description="MYND-type" evidence="19">
    <location>
        <begin position="415"/>
        <end position="454"/>
    </location>
</feature>
<comment type="catalytic activity">
    <reaction evidence="17">
        <text>phytol + CTP = phytyl phosphate + CDP + H(+)</text>
        <dbReference type="Rhea" id="RHEA:38055"/>
        <dbReference type="ChEBI" id="CHEBI:15378"/>
        <dbReference type="ChEBI" id="CHEBI:17327"/>
        <dbReference type="ChEBI" id="CHEBI:37563"/>
        <dbReference type="ChEBI" id="CHEBI:58069"/>
        <dbReference type="ChEBI" id="CHEBI:75483"/>
        <dbReference type="EC" id="2.7.1.182"/>
    </reaction>
</comment>
<evidence type="ECO:0000313" key="20">
    <source>
        <dbReference type="EMBL" id="KAJ7648065.1"/>
    </source>
</evidence>
<organism evidence="20 21">
    <name type="scientific">Roridomyces roridus</name>
    <dbReference type="NCBI Taxonomy" id="1738132"/>
    <lineage>
        <taxon>Eukaryota</taxon>
        <taxon>Fungi</taxon>
        <taxon>Dikarya</taxon>
        <taxon>Basidiomycota</taxon>
        <taxon>Agaricomycotina</taxon>
        <taxon>Agaricomycetes</taxon>
        <taxon>Agaricomycetidae</taxon>
        <taxon>Agaricales</taxon>
        <taxon>Marasmiineae</taxon>
        <taxon>Mycenaceae</taxon>
        <taxon>Roridomyces</taxon>
    </lineage>
</organism>
<evidence type="ECO:0000256" key="12">
    <source>
        <dbReference type="ARBA" id="ARBA00022946"/>
    </source>
</evidence>
<gene>
    <name evidence="20" type="ORF">FB45DRAFT_998903</name>
</gene>
<dbReference type="EC" id="2.7.1.182" evidence="16"/>
<evidence type="ECO:0000256" key="6">
    <source>
        <dbReference type="ARBA" id="ARBA00022679"/>
    </source>
</evidence>
<comment type="similarity">
    <text evidence="3">Belongs to the polyprenol kinase family.</text>
</comment>
<dbReference type="PROSITE" id="PS50865">
    <property type="entry name" value="ZF_MYND_2"/>
    <property type="match status" value="1"/>
</dbReference>
<dbReference type="EMBL" id="JARKIF010000002">
    <property type="protein sequence ID" value="KAJ7648065.1"/>
    <property type="molecule type" value="Genomic_DNA"/>
</dbReference>
<accession>A0AAD7G174</accession>
<dbReference type="PANTHER" id="PTHR32523">
    <property type="entry name" value="PHYTOL KINASE 1, CHLOROPLASTIC"/>
    <property type="match status" value="1"/>
</dbReference>
<keyword evidence="8" id="KW-0479">Metal-binding</keyword>
<evidence type="ECO:0000256" key="14">
    <source>
        <dbReference type="ARBA" id="ARBA00023136"/>
    </source>
</evidence>
<evidence type="ECO:0000256" key="11">
    <source>
        <dbReference type="ARBA" id="ARBA00022833"/>
    </source>
</evidence>
<dbReference type="SUPFAM" id="SSF144232">
    <property type="entry name" value="HIT/MYND zinc finger-like"/>
    <property type="match status" value="1"/>
</dbReference>
<keyword evidence="4" id="KW-0150">Chloroplast</keyword>
<dbReference type="AlphaFoldDB" id="A0AAD7G174"/>
<reference evidence="20" key="1">
    <citation type="submission" date="2023-03" db="EMBL/GenBank/DDBJ databases">
        <title>Massive genome expansion in bonnet fungi (Mycena s.s.) driven by repeated elements and novel gene families across ecological guilds.</title>
        <authorList>
            <consortium name="Lawrence Berkeley National Laboratory"/>
            <person name="Harder C.B."/>
            <person name="Miyauchi S."/>
            <person name="Viragh M."/>
            <person name="Kuo A."/>
            <person name="Thoen E."/>
            <person name="Andreopoulos B."/>
            <person name="Lu D."/>
            <person name="Skrede I."/>
            <person name="Drula E."/>
            <person name="Henrissat B."/>
            <person name="Morin E."/>
            <person name="Kohler A."/>
            <person name="Barry K."/>
            <person name="LaButti K."/>
            <person name="Morin E."/>
            <person name="Salamov A."/>
            <person name="Lipzen A."/>
            <person name="Mereny Z."/>
            <person name="Hegedus B."/>
            <person name="Baldrian P."/>
            <person name="Stursova M."/>
            <person name="Weitz H."/>
            <person name="Taylor A."/>
            <person name="Grigoriev I.V."/>
            <person name="Nagy L.G."/>
            <person name="Martin F."/>
            <person name="Kauserud H."/>
        </authorList>
    </citation>
    <scope>NUCLEOTIDE SEQUENCE</scope>
    <source>
        <strain evidence="20">9284</strain>
    </source>
</reference>
<evidence type="ECO:0000256" key="16">
    <source>
        <dbReference type="ARBA" id="ARBA00039024"/>
    </source>
</evidence>
<keyword evidence="21" id="KW-1185">Reference proteome</keyword>
<evidence type="ECO:0000256" key="13">
    <source>
        <dbReference type="ARBA" id="ARBA00022989"/>
    </source>
</evidence>
<evidence type="ECO:0000313" key="21">
    <source>
        <dbReference type="Proteomes" id="UP001221142"/>
    </source>
</evidence>
<evidence type="ECO:0000256" key="18">
    <source>
        <dbReference type="PROSITE-ProRule" id="PRU00134"/>
    </source>
</evidence>
<dbReference type="PANTHER" id="PTHR32523:SF8">
    <property type="entry name" value="DOLICHOL KINASE"/>
    <property type="match status" value="1"/>
</dbReference>
<keyword evidence="10" id="KW-0418">Kinase</keyword>
<evidence type="ECO:0000256" key="3">
    <source>
        <dbReference type="ARBA" id="ARBA00010794"/>
    </source>
</evidence>
<evidence type="ECO:0000256" key="1">
    <source>
        <dbReference type="ARBA" id="ARBA00004141"/>
    </source>
</evidence>
<sequence>MAQNTQYRDILRKVRAAPKRFISAARHQNPQGLAALTDLAKVWTHVPRMMEQGIIDMFLSHLREELAPSSTREWHDDVEFAQLSLRALTEMDKLFNDPRYDTQTRAFVAGWPGMVKWSEYIYDVRQQAASSVKERIAYLIEIVPLFLRFSQVSTFLPTMWDTPGTVELFTKLWIRESEGVGKLEGAIMNTIDMILRHCAAQGRMDAHDMILTAVAGDADSFVQLVLRRMRKVTKRLDKNLEKSGTIAGYINILMALCYPDTHPFRRAVFDAGAIPSVTRIFVALSRTISSNSPEIQVVLLASCIPFVLGYLEWDGYTGVVRAMKMGVLQALLDGSPVFPRMPKEIVDAALECVRDMLPPYAVYRSFVDAVAPFLKDREQEKVSALPAALTPFWSKLAERVHVLGQTDDEVTRCDNFQCQHLDTTFKICGGCQVVCYCSRECQKADWKQGHRSVCEFIKVDTPLGHRDRIDQSRIQTLAQKIVHLNSATFHAIADRDFPDTPRNELVPCIDLSRVPEVLSVRTFDEAIGGRIRPTADWYRSHGITSVLCLRKDGSQFREMWLPAASENFWEV</sequence>
<evidence type="ECO:0000259" key="19">
    <source>
        <dbReference type="PROSITE" id="PS50865"/>
    </source>
</evidence>
<comment type="caution">
    <text evidence="20">The sequence shown here is derived from an EMBL/GenBank/DDBJ whole genome shotgun (WGS) entry which is preliminary data.</text>
</comment>
<keyword evidence="9 18" id="KW-0863">Zinc-finger</keyword>